<feature type="transmembrane region" description="Helical" evidence="7">
    <location>
        <begin position="612"/>
        <end position="630"/>
    </location>
</feature>
<evidence type="ECO:0000256" key="7">
    <source>
        <dbReference type="SAM" id="Phobius"/>
    </source>
</evidence>
<feature type="transmembrane region" description="Helical" evidence="7">
    <location>
        <begin position="85"/>
        <end position="107"/>
    </location>
</feature>
<feature type="transmembrane region" description="Helical" evidence="7">
    <location>
        <begin position="530"/>
        <end position="547"/>
    </location>
</feature>
<keyword evidence="5 7" id="KW-0472">Membrane</keyword>
<evidence type="ECO:0000256" key="6">
    <source>
        <dbReference type="SAM" id="MobiDB-lite"/>
    </source>
</evidence>
<feature type="compositionally biased region" description="Polar residues" evidence="6">
    <location>
        <begin position="425"/>
        <end position="435"/>
    </location>
</feature>
<dbReference type="GO" id="GO:0016020">
    <property type="term" value="C:membrane"/>
    <property type="evidence" value="ECO:0007669"/>
    <property type="project" value="UniProtKB-SubCell"/>
</dbReference>
<dbReference type="Proteomes" id="UP001374579">
    <property type="component" value="Unassembled WGS sequence"/>
</dbReference>
<evidence type="ECO:0000256" key="4">
    <source>
        <dbReference type="ARBA" id="ARBA00022989"/>
    </source>
</evidence>
<evidence type="ECO:0000256" key="2">
    <source>
        <dbReference type="ARBA" id="ARBA00022448"/>
    </source>
</evidence>
<feature type="transmembrane region" description="Helical" evidence="7">
    <location>
        <begin position="334"/>
        <end position="354"/>
    </location>
</feature>
<name>A0AAN9C0W8_9CAEN</name>
<feature type="transmembrane region" description="Helical" evidence="7">
    <location>
        <begin position="680"/>
        <end position="702"/>
    </location>
</feature>
<accession>A0AAN9C0W8</accession>
<keyword evidence="9" id="KW-1185">Reference proteome</keyword>
<dbReference type="PANTHER" id="PTHR19432:SF35">
    <property type="entry name" value="SOLUTE CARRIER FAMILY 45 MEMBER 3 ISOFORM X1"/>
    <property type="match status" value="1"/>
</dbReference>
<sequence length="732" mass="77337">MAPKSSISTSHENLIPKKQASRPLSKKADHENLIGSNDDSHDNNPIGLLRQVLLCAGLLSNDAGLVFMQLIMLPCLQSLGVPVSLVTISGCFSGSLALLSLPLIGWISDGGDTPHRRKKPAVVASSSLFILAYALIIAGCGVHLFAGGRSFREGLRLSANNNGTVSFLAAPGTWNESAFGVRSFDASTRALPASISAKDQPDLDLLKQEALGATQVDLVGLQTPTPLTSTKAAVTDAQASTDSWLADPLGRGIPLGGLLAILGFVCIDMGNDLGNSCLKSFMLSATAKQQHVSLLVIGVMMSAVGGCVAALLGLLNIVGWIMGGAELEAVPTKALLESAFFAALTLVCISVSILSAPPRPSEQVTIVTPSPTDLILTRQVSYSAVDNDNGTVINSLTTSTMGEDTCKRPSTPEVNSEDTLCGPSDETNSSSPENQSLEEERSVTFMLQSIHGRPVLSRSTSIMSIMASTSTACAKGQQNNNKSSQNDMGSTSINIQAHFETGETEQQFISEDAGRKCGCCKPLSSKTRRLLLICISMFFMAGAWQSFNTCITDYLGKVIYHGDPEADPDSLSYAAYQRGLTTGSFGVLVLNVAYVITNLLQKKLLTVLGPKIEYLVVCGLLAGLLVTLQFTDSMIVFLLTTVLFGAFRSVMYTVPYMLACEICHEESKPLCGKSSGPKMGTTMALVTGMLSLSIIMVSSLTGPLIYVTEDPASPLYYTAVCTAAAAVVFAFI</sequence>
<feature type="region of interest" description="Disordered" evidence="6">
    <location>
        <begin position="1"/>
        <end position="38"/>
    </location>
</feature>
<evidence type="ECO:0000313" key="9">
    <source>
        <dbReference type="Proteomes" id="UP001374579"/>
    </source>
</evidence>
<dbReference type="PANTHER" id="PTHR19432">
    <property type="entry name" value="SUGAR TRANSPORTER"/>
    <property type="match status" value="1"/>
</dbReference>
<feature type="transmembrane region" description="Helical" evidence="7">
    <location>
        <begin position="128"/>
        <end position="146"/>
    </location>
</feature>
<feature type="transmembrane region" description="Helical" evidence="7">
    <location>
        <begin position="714"/>
        <end position="731"/>
    </location>
</feature>
<feature type="compositionally biased region" description="Polar residues" evidence="6">
    <location>
        <begin position="1"/>
        <end position="12"/>
    </location>
</feature>
<reference evidence="8 9" key="1">
    <citation type="submission" date="2024-02" db="EMBL/GenBank/DDBJ databases">
        <title>Chromosome-scale genome assembly of the rough periwinkle Littorina saxatilis.</title>
        <authorList>
            <person name="De Jode A."/>
            <person name="Faria R."/>
            <person name="Formenti G."/>
            <person name="Sims Y."/>
            <person name="Smith T.P."/>
            <person name="Tracey A."/>
            <person name="Wood J.M.D."/>
            <person name="Zagrodzka Z.B."/>
            <person name="Johannesson K."/>
            <person name="Butlin R.K."/>
            <person name="Leder E.H."/>
        </authorList>
    </citation>
    <scope>NUCLEOTIDE SEQUENCE [LARGE SCALE GENOMIC DNA]</scope>
    <source>
        <strain evidence="8">Snail1</strain>
        <tissue evidence="8">Muscle</tissue>
    </source>
</reference>
<protein>
    <submittedName>
        <fullName evidence="8">Uncharacterized protein</fullName>
    </submittedName>
</protein>
<gene>
    <name evidence="8" type="ORF">V1264_001215</name>
</gene>
<comment type="caution">
    <text evidence="8">The sequence shown here is derived from an EMBL/GenBank/DDBJ whole genome shotgun (WGS) entry which is preliminary data.</text>
</comment>
<dbReference type="AlphaFoldDB" id="A0AAN9C0W8"/>
<feature type="transmembrane region" description="Helical" evidence="7">
    <location>
        <begin position="580"/>
        <end position="600"/>
    </location>
</feature>
<keyword evidence="4 7" id="KW-1133">Transmembrane helix</keyword>
<feature type="transmembrane region" description="Helical" evidence="7">
    <location>
        <begin position="292"/>
        <end position="322"/>
    </location>
</feature>
<feature type="transmembrane region" description="Helical" evidence="7">
    <location>
        <begin position="636"/>
        <end position="659"/>
    </location>
</feature>
<dbReference type="Gene3D" id="1.20.1250.20">
    <property type="entry name" value="MFS general substrate transporter like domains"/>
    <property type="match status" value="1"/>
</dbReference>
<dbReference type="GO" id="GO:0008506">
    <property type="term" value="F:sucrose:proton symporter activity"/>
    <property type="evidence" value="ECO:0007669"/>
    <property type="project" value="TreeGrafter"/>
</dbReference>
<feature type="compositionally biased region" description="Basic and acidic residues" evidence="6">
    <location>
        <begin position="26"/>
        <end position="38"/>
    </location>
</feature>
<feature type="region of interest" description="Disordered" evidence="6">
    <location>
        <begin position="394"/>
        <end position="441"/>
    </location>
</feature>
<evidence type="ECO:0000313" key="8">
    <source>
        <dbReference type="EMBL" id="KAK7115327.1"/>
    </source>
</evidence>
<dbReference type="EMBL" id="JBAMIC010000001">
    <property type="protein sequence ID" value="KAK7115327.1"/>
    <property type="molecule type" value="Genomic_DNA"/>
</dbReference>
<proteinExistence type="predicted"/>
<evidence type="ECO:0000256" key="3">
    <source>
        <dbReference type="ARBA" id="ARBA00022692"/>
    </source>
</evidence>
<dbReference type="SUPFAM" id="SSF103473">
    <property type="entry name" value="MFS general substrate transporter"/>
    <property type="match status" value="1"/>
</dbReference>
<evidence type="ECO:0000256" key="5">
    <source>
        <dbReference type="ARBA" id="ARBA00023136"/>
    </source>
</evidence>
<keyword evidence="3 7" id="KW-0812">Transmembrane</keyword>
<comment type="subcellular location">
    <subcellularLocation>
        <location evidence="1">Membrane</location>
        <topology evidence="1">Multi-pass membrane protein</topology>
    </subcellularLocation>
</comment>
<organism evidence="8 9">
    <name type="scientific">Littorina saxatilis</name>
    <dbReference type="NCBI Taxonomy" id="31220"/>
    <lineage>
        <taxon>Eukaryota</taxon>
        <taxon>Metazoa</taxon>
        <taxon>Spiralia</taxon>
        <taxon>Lophotrochozoa</taxon>
        <taxon>Mollusca</taxon>
        <taxon>Gastropoda</taxon>
        <taxon>Caenogastropoda</taxon>
        <taxon>Littorinimorpha</taxon>
        <taxon>Littorinoidea</taxon>
        <taxon>Littorinidae</taxon>
        <taxon>Littorina</taxon>
    </lineage>
</organism>
<keyword evidence="2" id="KW-0813">Transport</keyword>
<evidence type="ECO:0000256" key="1">
    <source>
        <dbReference type="ARBA" id="ARBA00004141"/>
    </source>
</evidence>
<dbReference type="InterPro" id="IPR036259">
    <property type="entry name" value="MFS_trans_sf"/>
</dbReference>